<dbReference type="InterPro" id="IPR045023">
    <property type="entry name" value="FATA/B"/>
</dbReference>
<dbReference type="Pfam" id="PF20791">
    <property type="entry name" value="Acyl-ACP_TE_C"/>
    <property type="match status" value="1"/>
</dbReference>
<accession>A0ABX5SPX0</accession>
<keyword evidence="2" id="KW-0444">Lipid biosynthesis</keyword>
<protein>
    <submittedName>
        <fullName evidence="10">Acyl-ACP thioesterase</fullName>
    </submittedName>
</protein>
<dbReference type="RefSeq" id="WP_013103520.1">
    <property type="nucleotide sequence ID" value="NZ_CP037939.1"/>
</dbReference>
<evidence type="ECO:0000256" key="4">
    <source>
        <dbReference type="ARBA" id="ARBA00022832"/>
    </source>
</evidence>
<evidence type="ECO:0000256" key="7">
    <source>
        <dbReference type="ARBA" id="ARBA00023160"/>
    </source>
</evidence>
<dbReference type="SUPFAM" id="SSF54637">
    <property type="entry name" value="Thioesterase/thiol ester dehydrase-isomerase"/>
    <property type="match status" value="2"/>
</dbReference>
<dbReference type="Gene3D" id="3.10.129.10">
    <property type="entry name" value="Hotdog Thioesterase"/>
    <property type="match status" value="1"/>
</dbReference>
<sequence>MKTFEIKRHVEYYEADTTGKLTLPMILNWAVLASKKQSDALDVGQATYMGRGLGWVILQYEVEITRRPNINEEITIRTFAAKYNPFFVNRRFAFFDTQGYEIIRVNSIWTMIDIENRRMARLPQDIVDKYQPERVKQVPRIAKPMQITSDDVVEENTYHVRYLDIDANKHVNNSKYFEWMQDVVASDYLTAHEVTYVNLKFENEIRLGHMIQSQIVLKHNFSKHRIMMGDTISAEAEFKWRDASN</sequence>
<dbReference type="InterPro" id="IPR002864">
    <property type="entry name" value="Acyl-ACP_thioesterase_NHD"/>
</dbReference>
<evidence type="ECO:0000259" key="8">
    <source>
        <dbReference type="Pfam" id="PF01643"/>
    </source>
</evidence>
<name>A0ABX5SPX0_9LACO</name>
<evidence type="ECO:0000256" key="6">
    <source>
        <dbReference type="ARBA" id="ARBA00023098"/>
    </source>
</evidence>
<evidence type="ECO:0000256" key="3">
    <source>
        <dbReference type="ARBA" id="ARBA00022801"/>
    </source>
</evidence>
<dbReference type="CDD" id="cd00586">
    <property type="entry name" value="4HBT"/>
    <property type="match status" value="1"/>
</dbReference>
<feature type="domain" description="Acyl-ACP thioesterase N-terminal hotdog" evidence="8">
    <location>
        <begin position="3"/>
        <end position="130"/>
    </location>
</feature>
<reference evidence="10 11" key="1">
    <citation type="submission" date="2019-03" db="EMBL/GenBank/DDBJ databases">
        <title>Complete Genome Sequence of Leuconostoc kimchii strain NKJ218 Isolated from Homemade Kimchi.</title>
        <authorList>
            <person name="Jung J.Y."/>
            <person name="Jin H.M."/>
            <person name="Jung J.-W."/>
            <person name="Lee S.-Y."/>
            <person name="Ryu B.-G."/>
            <person name="Han S.-S."/>
            <person name="Kang H.K."/>
            <person name="Choi H.W."/>
            <person name="Chung E.J."/>
            <person name="Choi K.-M."/>
        </authorList>
    </citation>
    <scope>NUCLEOTIDE SEQUENCE [LARGE SCALE GENOMIC DNA]</scope>
    <source>
        <strain evidence="10 11">NKJ218</strain>
    </source>
</reference>
<evidence type="ECO:0000256" key="1">
    <source>
        <dbReference type="ARBA" id="ARBA00006500"/>
    </source>
</evidence>
<keyword evidence="11" id="KW-1185">Reference proteome</keyword>
<evidence type="ECO:0000256" key="5">
    <source>
        <dbReference type="ARBA" id="ARBA00022946"/>
    </source>
</evidence>
<comment type="similarity">
    <text evidence="1">Belongs to the acyl-ACP thioesterase family.</text>
</comment>
<keyword evidence="5" id="KW-0809">Transit peptide</keyword>
<keyword evidence="4" id="KW-0276">Fatty acid metabolism</keyword>
<dbReference type="PANTHER" id="PTHR31727">
    <property type="entry name" value="OLEOYL-ACYL CARRIER PROTEIN THIOESTERASE 1, CHLOROPLASTIC"/>
    <property type="match status" value="1"/>
</dbReference>
<dbReference type="Proteomes" id="UP000295756">
    <property type="component" value="Chromosome"/>
</dbReference>
<keyword evidence="3" id="KW-0378">Hydrolase</keyword>
<evidence type="ECO:0000259" key="9">
    <source>
        <dbReference type="Pfam" id="PF20791"/>
    </source>
</evidence>
<dbReference type="PANTHER" id="PTHR31727:SF6">
    <property type="entry name" value="OLEOYL-ACYL CARRIER PROTEIN THIOESTERASE 1, CHLOROPLASTIC"/>
    <property type="match status" value="1"/>
</dbReference>
<keyword evidence="7" id="KW-0275">Fatty acid biosynthesis</keyword>
<evidence type="ECO:0000256" key="2">
    <source>
        <dbReference type="ARBA" id="ARBA00022516"/>
    </source>
</evidence>
<dbReference type="InterPro" id="IPR029069">
    <property type="entry name" value="HotDog_dom_sf"/>
</dbReference>
<dbReference type="InterPro" id="IPR049427">
    <property type="entry name" value="Acyl-ACP_TE_C"/>
</dbReference>
<organism evidence="10 11">
    <name type="scientific">Leuconostoc kimchii</name>
    <dbReference type="NCBI Taxonomy" id="136609"/>
    <lineage>
        <taxon>Bacteria</taxon>
        <taxon>Bacillati</taxon>
        <taxon>Bacillota</taxon>
        <taxon>Bacilli</taxon>
        <taxon>Lactobacillales</taxon>
        <taxon>Lactobacillaceae</taxon>
        <taxon>Leuconostoc</taxon>
    </lineage>
</organism>
<evidence type="ECO:0000313" key="11">
    <source>
        <dbReference type="Proteomes" id="UP000295756"/>
    </source>
</evidence>
<proteinExistence type="inferred from homology"/>
<evidence type="ECO:0000313" key="10">
    <source>
        <dbReference type="EMBL" id="QBR48185.1"/>
    </source>
</evidence>
<dbReference type="EMBL" id="CP037939">
    <property type="protein sequence ID" value="QBR48185.1"/>
    <property type="molecule type" value="Genomic_DNA"/>
</dbReference>
<feature type="domain" description="Acyl-ACP thioesterase-like C-terminal" evidence="9">
    <location>
        <begin position="150"/>
        <end position="241"/>
    </location>
</feature>
<dbReference type="Pfam" id="PF01643">
    <property type="entry name" value="Acyl-ACP_TE"/>
    <property type="match status" value="1"/>
</dbReference>
<gene>
    <name evidence="10" type="ORF">EW139_08615</name>
</gene>
<keyword evidence="6" id="KW-0443">Lipid metabolism</keyword>